<feature type="compositionally biased region" description="Polar residues" evidence="1">
    <location>
        <begin position="62"/>
        <end position="71"/>
    </location>
</feature>
<dbReference type="PANTHER" id="PTHR46007">
    <property type="entry name" value="MEDIATOR OF RNA POLYMERASE II TRANSCRIPTION SUBUNIT 12"/>
    <property type="match status" value="1"/>
</dbReference>
<keyword evidence="4" id="KW-1185">Reference proteome</keyword>
<feature type="region of interest" description="Disordered" evidence="1">
    <location>
        <begin position="474"/>
        <end position="531"/>
    </location>
</feature>
<dbReference type="PANTHER" id="PTHR46007:SF8">
    <property type="entry name" value="C2H2-TYPE DOMAIN-CONTAINING PROTEIN"/>
    <property type="match status" value="1"/>
</dbReference>
<dbReference type="Pfam" id="PF00651">
    <property type="entry name" value="BTB"/>
    <property type="match status" value="1"/>
</dbReference>
<evidence type="ECO:0000259" key="2">
    <source>
        <dbReference type="PROSITE" id="PS50097"/>
    </source>
</evidence>
<protein>
    <recommendedName>
        <fullName evidence="2">BTB domain-containing protein</fullName>
    </recommendedName>
</protein>
<dbReference type="Gene3D" id="3.30.710.10">
    <property type="entry name" value="Potassium Channel Kv1.1, Chain A"/>
    <property type="match status" value="1"/>
</dbReference>
<gene>
    <name evidence="3" type="ORF">DL546_001542</name>
</gene>
<dbReference type="EMBL" id="QVQW01000071">
    <property type="protein sequence ID" value="RKU41605.1"/>
    <property type="molecule type" value="Genomic_DNA"/>
</dbReference>
<dbReference type="CDD" id="cd18186">
    <property type="entry name" value="BTB_POZ_ZBTB_KLHL-like"/>
    <property type="match status" value="1"/>
</dbReference>
<feature type="compositionally biased region" description="Pro residues" evidence="1">
    <location>
        <begin position="498"/>
        <end position="529"/>
    </location>
</feature>
<dbReference type="InterPro" id="IPR011333">
    <property type="entry name" value="SKP1/BTB/POZ_sf"/>
</dbReference>
<feature type="compositionally biased region" description="Basic and acidic residues" evidence="1">
    <location>
        <begin position="24"/>
        <end position="33"/>
    </location>
</feature>
<reference evidence="3 4" key="1">
    <citation type="submission" date="2018-08" db="EMBL/GenBank/DDBJ databases">
        <title>Draft genome of the lignicolous fungus Coniochaeta pulveracea.</title>
        <authorList>
            <person name="Borstlap C.J."/>
            <person name="De Witt R.N."/>
            <person name="Botha A."/>
            <person name="Volschenk H."/>
        </authorList>
    </citation>
    <scope>NUCLEOTIDE SEQUENCE [LARGE SCALE GENOMIC DNA]</scope>
    <source>
        <strain evidence="3 4">CAB683</strain>
    </source>
</reference>
<dbReference type="SUPFAM" id="SSF54695">
    <property type="entry name" value="POZ domain"/>
    <property type="match status" value="1"/>
</dbReference>
<organism evidence="3 4">
    <name type="scientific">Coniochaeta pulveracea</name>
    <dbReference type="NCBI Taxonomy" id="177199"/>
    <lineage>
        <taxon>Eukaryota</taxon>
        <taxon>Fungi</taxon>
        <taxon>Dikarya</taxon>
        <taxon>Ascomycota</taxon>
        <taxon>Pezizomycotina</taxon>
        <taxon>Sordariomycetes</taxon>
        <taxon>Sordariomycetidae</taxon>
        <taxon>Coniochaetales</taxon>
        <taxon>Coniochaetaceae</taxon>
        <taxon>Coniochaeta</taxon>
    </lineage>
</organism>
<accession>A0A420Y0Z8</accession>
<feature type="compositionally biased region" description="Basic residues" evidence="1">
    <location>
        <begin position="598"/>
        <end position="626"/>
    </location>
</feature>
<feature type="compositionally biased region" description="Basic and acidic residues" evidence="1">
    <location>
        <begin position="280"/>
        <end position="291"/>
    </location>
</feature>
<dbReference type="STRING" id="177199.A0A420Y0Z8"/>
<feature type="compositionally biased region" description="Pro residues" evidence="1">
    <location>
        <begin position="630"/>
        <end position="647"/>
    </location>
</feature>
<feature type="compositionally biased region" description="Low complexity" evidence="1">
    <location>
        <begin position="657"/>
        <end position="671"/>
    </location>
</feature>
<feature type="compositionally biased region" description="Low complexity" evidence="1">
    <location>
        <begin position="478"/>
        <end position="497"/>
    </location>
</feature>
<feature type="region of interest" description="Disordered" evidence="1">
    <location>
        <begin position="331"/>
        <end position="372"/>
    </location>
</feature>
<comment type="caution">
    <text evidence="3">The sequence shown here is derived from an EMBL/GenBank/DDBJ whole genome shotgun (WGS) entry which is preliminary data.</text>
</comment>
<dbReference type="Proteomes" id="UP000275385">
    <property type="component" value="Unassembled WGS sequence"/>
</dbReference>
<feature type="compositionally biased region" description="Low complexity" evidence="1">
    <location>
        <begin position="347"/>
        <end position="368"/>
    </location>
</feature>
<evidence type="ECO:0000313" key="4">
    <source>
        <dbReference type="Proteomes" id="UP000275385"/>
    </source>
</evidence>
<dbReference type="InterPro" id="IPR051647">
    <property type="entry name" value="Mediator_comp_sub12"/>
</dbReference>
<feature type="compositionally biased region" description="Basic and acidic residues" evidence="1">
    <location>
        <begin position="237"/>
        <end position="246"/>
    </location>
</feature>
<feature type="domain" description="BTB" evidence="2">
    <location>
        <begin position="751"/>
        <end position="814"/>
    </location>
</feature>
<name>A0A420Y0Z8_9PEZI</name>
<dbReference type="GO" id="GO:0045944">
    <property type="term" value="P:positive regulation of transcription by RNA polymerase II"/>
    <property type="evidence" value="ECO:0007669"/>
    <property type="project" value="TreeGrafter"/>
</dbReference>
<feature type="compositionally biased region" description="Polar residues" evidence="1">
    <location>
        <begin position="34"/>
        <end position="55"/>
    </location>
</feature>
<evidence type="ECO:0000313" key="3">
    <source>
        <dbReference type="EMBL" id="RKU41605.1"/>
    </source>
</evidence>
<dbReference type="OrthoDB" id="4586499at2759"/>
<dbReference type="PROSITE" id="PS50097">
    <property type="entry name" value="BTB"/>
    <property type="match status" value="1"/>
</dbReference>
<feature type="region of interest" description="Disordered" evidence="1">
    <location>
        <begin position="419"/>
        <end position="455"/>
    </location>
</feature>
<sequence>MDQSKDSGKARQPFSYASAAKRGQRSDKSRARNEISSAGPSSPSKPVTTAQQKQPKSPPTRQPTSEPQQPTWLDAPPPARSAWGASKATSDAQSKKAQQQSSVPQWTDAPPPTTPAWGLPKSTPKATSQQAPESPKKPFISPAQELLAKHRASANKSPSPEELYVVKDIPHGSQQRLEAFFKQPKVSTRPTKHPHTQAPVSAYQENKPTSSSQTIGSPVQIPSPALSSSNPKSQLSPKERSAHKTQSELVTTTPLFTLVESIEKRPRSRSAPIITYAAAVRDKSSAAEKALRSRPTTPPLSSPAFTSGQAYTQIGGLGSGIIYPETPKHQIVRPYGDDQDEEGSPTPRASAQRRQPSSSGSSTPTQATWAAKERAMAHQFELIERVEALLAQQSHMARYTPGRKRPNSDSGILLLQRAAGASTQPGFKSAGASPAKGSRPVNRKGKDQEIIIPRVLPPMVRRGGFLPFDVRFDEQEQQRQQQQQQQQHQQQEQSAAPSLPPPTPAVPAAPAPSAPPPQEEQHPSSPPSAPNLAAVRATLTEVRILKAALGRVLRRVGSPWAGMTGDGHDEDRFARRERGQFFCAFDGENHEVAGLGRGRPRRPNPNRRHRHLRRHLLLSPRGRHAWRPPAEAPAPPPPPPPVPPAPLSPIQEEEEAAGSSSSSVGPASSEVGLAASPVVPPAAASAPSPPPPVESAATFVPVAAPAAHDGPADSVDTTIGVILSDDERRRRAAMRRALTSNRSLWEHQFGWDVLVRCQDQTWRLHREVLSAQSVYFRDRLAGQGPWVIDCDLHELWQLGSALAFMYLGRYEGSGLTPGQPLDGLPVYRNVAAYVAGASVHCPSMMAFAVRALEAIREALTPVVLTGLFRDDPNVHLFHEPLRLALADMYAQADGPLMEPLRLAMARLVDVVLVSLWGNDAFVKHEMWVEMLFPLCYHDSVRFRQGGLLVGAVPWDQMEILSPR</sequence>
<feature type="compositionally biased region" description="Low complexity" evidence="1">
    <location>
        <begin position="85"/>
        <end position="102"/>
    </location>
</feature>
<dbReference type="AlphaFoldDB" id="A0A420Y0Z8"/>
<feature type="compositionally biased region" description="Polar residues" evidence="1">
    <location>
        <begin position="225"/>
        <end position="236"/>
    </location>
</feature>
<dbReference type="GO" id="GO:0003713">
    <property type="term" value="F:transcription coactivator activity"/>
    <property type="evidence" value="ECO:0007669"/>
    <property type="project" value="TreeGrafter"/>
</dbReference>
<evidence type="ECO:0000256" key="1">
    <source>
        <dbReference type="SAM" id="MobiDB-lite"/>
    </source>
</evidence>
<proteinExistence type="predicted"/>
<feature type="region of interest" description="Disordered" evidence="1">
    <location>
        <begin position="1"/>
        <end position="251"/>
    </location>
</feature>
<dbReference type="InterPro" id="IPR000210">
    <property type="entry name" value="BTB/POZ_dom"/>
</dbReference>
<feature type="region of interest" description="Disordered" evidence="1">
    <location>
        <begin position="280"/>
        <end position="308"/>
    </location>
</feature>
<dbReference type="GO" id="GO:0016592">
    <property type="term" value="C:mediator complex"/>
    <property type="evidence" value="ECO:0007669"/>
    <property type="project" value="TreeGrafter"/>
</dbReference>
<feature type="region of interest" description="Disordered" evidence="1">
    <location>
        <begin position="591"/>
        <end position="671"/>
    </location>
</feature>
<feature type="compositionally biased region" description="Polar residues" evidence="1">
    <location>
        <begin position="203"/>
        <end position="217"/>
    </location>
</feature>